<keyword evidence="1" id="KW-0812">Transmembrane</keyword>
<sequence length="135" mass="15920">MSYINLIRSNKRIKYFIYFLLGVVSPIISNFISEWIPFLNIGYSYLLITFIFFFLFIKLFNIKWLESQIIIFLVVFLLPLFTWFCLFLLFLTYYGLTPLFYDMSEVCNPPGPDGPNCQYCSQGTIGCGDVYKKNE</sequence>
<feature type="transmembrane region" description="Helical" evidence="1">
    <location>
        <begin position="15"/>
        <end position="32"/>
    </location>
</feature>
<keyword evidence="1" id="KW-1133">Transmembrane helix</keyword>
<comment type="caution">
    <text evidence="2">The sequence shown here is derived from an EMBL/GenBank/DDBJ whole genome shotgun (WGS) entry which is preliminary data.</text>
</comment>
<evidence type="ECO:0000313" key="3">
    <source>
        <dbReference type="Proteomes" id="UP000247807"/>
    </source>
</evidence>
<dbReference type="AlphaFoldDB" id="A0A318R2C5"/>
<proteinExistence type="predicted"/>
<gene>
    <name evidence="2" type="ORF">DNJ73_00355</name>
</gene>
<evidence type="ECO:0000256" key="1">
    <source>
        <dbReference type="SAM" id="Phobius"/>
    </source>
</evidence>
<accession>A0A318R2C5</accession>
<feature type="transmembrane region" description="Helical" evidence="1">
    <location>
        <begin position="38"/>
        <end position="57"/>
    </location>
</feature>
<name>A0A318R2C5_PROMR</name>
<reference evidence="2 3" key="1">
    <citation type="journal article" date="2018" name="Appl. Environ. Microbiol.">
        <title>Genome rearrangement shapes Prochlorococcus ecological adaptation.</title>
        <authorList>
            <person name="Yan W."/>
            <person name="Wei S."/>
            <person name="Wang Q."/>
            <person name="Xiao X."/>
            <person name="Zeng Q."/>
            <person name="Jiao N."/>
            <person name="Zhang R."/>
        </authorList>
    </citation>
    <scope>NUCLEOTIDE SEQUENCE [LARGE SCALE GENOMIC DNA]</scope>
    <source>
        <strain evidence="2 3">XMU1408</strain>
    </source>
</reference>
<evidence type="ECO:0000313" key="2">
    <source>
        <dbReference type="EMBL" id="PYE03675.1"/>
    </source>
</evidence>
<protein>
    <submittedName>
        <fullName evidence="2">Uncharacterized protein</fullName>
    </submittedName>
</protein>
<feature type="transmembrane region" description="Helical" evidence="1">
    <location>
        <begin position="69"/>
        <end position="94"/>
    </location>
</feature>
<dbReference type="Proteomes" id="UP000247807">
    <property type="component" value="Unassembled WGS sequence"/>
</dbReference>
<dbReference type="EMBL" id="QJUE01000001">
    <property type="protein sequence ID" value="PYE03675.1"/>
    <property type="molecule type" value="Genomic_DNA"/>
</dbReference>
<organism evidence="2 3">
    <name type="scientific">Prochlorococcus marinus XMU1408</name>
    <dbReference type="NCBI Taxonomy" id="2213228"/>
    <lineage>
        <taxon>Bacteria</taxon>
        <taxon>Bacillati</taxon>
        <taxon>Cyanobacteriota</taxon>
        <taxon>Cyanophyceae</taxon>
        <taxon>Synechococcales</taxon>
        <taxon>Prochlorococcaceae</taxon>
        <taxon>Prochlorococcus</taxon>
    </lineage>
</organism>
<keyword evidence="1" id="KW-0472">Membrane</keyword>